<dbReference type="STRING" id="348802.A0A0D2BFU6"/>
<evidence type="ECO:0000256" key="3">
    <source>
        <dbReference type="ARBA" id="ARBA00023163"/>
    </source>
</evidence>
<keyword evidence="1" id="KW-0805">Transcription regulation</keyword>
<dbReference type="InterPro" id="IPR021858">
    <property type="entry name" value="Fun_TF"/>
</dbReference>
<sequence length="468" mass="51497">MPGVPSGRGCDACRQQKKKCDLSTHPCARCKRLDIACTGQGQQRYKFMSDDNSPASSDTSTRTTTSAKGAKARKPTHNGLSPSTITIYQGFDNHHTALIRSFVEKIKPSVGVKYNLAWTYGDYLNDIPARLGTNEALDAATGAFVTAFQRFSNPGIAGAHDVLEQYGLALAALRNCLSDTVKAKAPETLGAVLLLMNCQQFIWSPTGPCSSHAEGAAQILRLRGRPGTNDSFERNLLQSLRAVVLFESLFSDRISFTDQEWIDMFDNKVYTLSAEGRAVQCLTRLPNLMRRAKKLLQGIDQSHFELAILQHQAQSLRDELEPSLIDVQKRFEGMTSTASLSRRLGNELSGLIHCHYIRTYGIGLTIAILINELRIAVSKEHANILQESHTFALQMLDLALSATQYRPVGASVLNLCLLAAEIGAADSSTAWAARQLRMDYDTDFRDPTASSVTGYDWKLICGREAAWS</sequence>
<dbReference type="EMBL" id="KN847322">
    <property type="protein sequence ID" value="KIW51031.1"/>
    <property type="molecule type" value="Genomic_DNA"/>
</dbReference>
<evidence type="ECO:0000313" key="8">
    <source>
        <dbReference type="Proteomes" id="UP000054342"/>
    </source>
</evidence>
<feature type="region of interest" description="Disordered" evidence="5">
    <location>
        <begin position="47"/>
        <end position="80"/>
    </location>
</feature>
<dbReference type="PROSITE" id="PS50048">
    <property type="entry name" value="ZN2_CY6_FUNGAL_2"/>
    <property type="match status" value="1"/>
</dbReference>
<dbReference type="PANTHER" id="PTHR38111">
    <property type="entry name" value="ZN(2)-C6 FUNGAL-TYPE DOMAIN-CONTAINING PROTEIN-RELATED"/>
    <property type="match status" value="1"/>
</dbReference>
<feature type="domain" description="Zn(2)-C6 fungal-type" evidence="6">
    <location>
        <begin position="9"/>
        <end position="38"/>
    </location>
</feature>
<dbReference type="RefSeq" id="XP_013311615.1">
    <property type="nucleotide sequence ID" value="XM_013456161.1"/>
</dbReference>
<accession>A0A0D2BFU6</accession>
<proteinExistence type="predicted"/>
<evidence type="ECO:0000256" key="1">
    <source>
        <dbReference type="ARBA" id="ARBA00023015"/>
    </source>
</evidence>
<dbReference type="OrthoDB" id="4314040at2759"/>
<dbReference type="PROSITE" id="PS00463">
    <property type="entry name" value="ZN2_CY6_FUNGAL_1"/>
    <property type="match status" value="1"/>
</dbReference>
<dbReference type="Pfam" id="PF00172">
    <property type="entry name" value="Zn_clus"/>
    <property type="match status" value="1"/>
</dbReference>
<dbReference type="HOGENOM" id="CLU_019524_3_0_1"/>
<dbReference type="InterPro" id="IPR053178">
    <property type="entry name" value="Osmoadaptation_assoc"/>
</dbReference>
<evidence type="ECO:0000256" key="4">
    <source>
        <dbReference type="ARBA" id="ARBA00023242"/>
    </source>
</evidence>
<keyword evidence="3" id="KW-0804">Transcription</keyword>
<dbReference type="AlphaFoldDB" id="A0A0D2BFU6"/>
<feature type="compositionally biased region" description="Low complexity" evidence="5">
    <location>
        <begin position="53"/>
        <end position="66"/>
    </location>
</feature>
<keyword evidence="8" id="KW-1185">Reference proteome</keyword>
<dbReference type="InterPro" id="IPR001138">
    <property type="entry name" value="Zn2Cys6_DnaBD"/>
</dbReference>
<evidence type="ECO:0000259" key="6">
    <source>
        <dbReference type="PROSITE" id="PS50048"/>
    </source>
</evidence>
<keyword evidence="4" id="KW-0539">Nucleus</keyword>
<organism evidence="7 8">
    <name type="scientific">Exophiala xenobiotica</name>
    <dbReference type="NCBI Taxonomy" id="348802"/>
    <lineage>
        <taxon>Eukaryota</taxon>
        <taxon>Fungi</taxon>
        <taxon>Dikarya</taxon>
        <taxon>Ascomycota</taxon>
        <taxon>Pezizomycotina</taxon>
        <taxon>Eurotiomycetes</taxon>
        <taxon>Chaetothyriomycetidae</taxon>
        <taxon>Chaetothyriales</taxon>
        <taxon>Herpotrichiellaceae</taxon>
        <taxon>Exophiala</taxon>
    </lineage>
</organism>
<protein>
    <recommendedName>
        <fullName evidence="6">Zn(2)-C6 fungal-type domain-containing protein</fullName>
    </recommendedName>
</protein>
<dbReference type="Gene3D" id="4.10.240.10">
    <property type="entry name" value="Zn(2)-C6 fungal-type DNA-binding domain"/>
    <property type="match status" value="1"/>
</dbReference>
<evidence type="ECO:0000313" key="7">
    <source>
        <dbReference type="EMBL" id="KIW51031.1"/>
    </source>
</evidence>
<dbReference type="GO" id="GO:0003677">
    <property type="term" value="F:DNA binding"/>
    <property type="evidence" value="ECO:0007669"/>
    <property type="project" value="UniProtKB-KW"/>
</dbReference>
<dbReference type="Pfam" id="PF11951">
    <property type="entry name" value="Fungal_trans_2"/>
    <property type="match status" value="1"/>
</dbReference>
<evidence type="ECO:0000256" key="2">
    <source>
        <dbReference type="ARBA" id="ARBA00023125"/>
    </source>
</evidence>
<dbReference type="GO" id="GO:0008270">
    <property type="term" value="F:zinc ion binding"/>
    <property type="evidence" value="ECO:0007669"/>
    <property type="project" value="InterPro"/>
</dbReference>
<dbReference type="CDD" id="cd00067">
    <property type="entry name" value="GAL4"/>
    <property type="match status" value="1"/>
</dbReference>
<dbReference type="SUPFAM" id="SSF57701">
    <property type="entry name" value="Zn2/Cys6 DNA-binding domain"/>
    <property type="match status" value="1"/>
</dbReference>
<keyword evidence="2" id="KW-0238">DNA-binding</keyword>
<dbReference type="Proteomes" id="UP000054342">
    <property type="component" value="Unassembled WGS sequence"/>
</dbReference>
<reference evidence="7 8" key="1">
    <citation type="submission" date="2015-01" db="EMBL/GenBank/DDBJ databases">
        <title>The Genome Sequence of Exophiala xenobiotica CBS118157.</title>
        <authorList>
            <consortium name="The Broad Institute Genomics Platform"/>
            <person name="Cuomo C."/>
            <person name="de Hoog S."/>
            <person name="Gorbushina A."/>
            <person name="Stielow B."/>
            <person name="Teixiera M."/>
            <person name="Abouelleil A."/>
            <person name="Chapman S.B."/>
            <person name="Priest M."/>
            <person name="Young S.K."/>
            <person name="Wortman J."/>
            <person name="Nusbaum C."/>
            <person name="Birren B."/>
        </authorList>
    </citation>
    <scope>NUCLEOTIDE SEQUENCE [LARGE SCALE GENOMIC DNA]</scope>
    <source>
        <strain evidence="7 8">CBS 118157</strain>
    </source>
</reference>
<dbReference type="GO" id="GO:0000981">
    <property type="term" value="F:DNA-binding transcription factor activity, RNA polymerase II-specific"/>
    <property type="evidence" value="ECO:0007669"/>
    <property type="project" value="InterPro"/>
</dbReference>
<dbReference type="InterPro" id="IPR036864">
    <property type="entry name" value="Zn2-C6_fun-type_DNA-bd_sf"/>
</dbReference>
<gene>
    <name evidence="7" type="ORF">PV05_09789</name>
</gene>
<dbReference type="GeneID" id="25331697"/>
<dbReference type="SMART" id="SM00066">
    <property type="entry name" value="GAL4"/>
    <property type="match status" value="1"/>
</dbReference>
<name>A0A0D2BFU6_9EURO</name>
<evidence type="ECO:0000256" key="5">
    <source>
        <dbReference type="SAM" id="MobiDB-lite"/>
    </source>
</evidence>
<dbReference type="PANTHER" id="PTHR38111:SF11">
    <property type="entry name" value="TRANSCRIPTION FACTOR DOMAIN-CONTAINING PROTEIN-RELATED"/>
    <property type="match status" value="1"/>
</dbReference>